<evidence type="ECO:0000256" key="6">
    <source>
        <dbReference type="RuleBase" id="RU004379"/>
    </source>
</evidence>
<dbReference type="Pfam" id="PF01027">
    <property type="entry name" value="Bax1-I"/>
    <property type="match status" value="1"/>
</dbReference>
<keyword evidence="5 6" id="KW-0472">Membrane</keyword>
<protein>
    <submittedName>
        <fullName evidence="7">Bax inhibitor-1 family protein</fullName>
    </submittedName>
</protein>
<keyword evidence="3 6" id="KW-0812">Transmembrane</keyword>
<proteinExistence type="inferred from homology"/>
<organism evidence="7 8">
    <name type="scientific">Telmatocola sphagniphila</name>
    <dbReference type="NCBI Taxonomy" id="1123043"/>
    <lineage>
        <taxon>Bacteria</taxon>
        <taxon>Pseudomonadati</taxon>
        <taxon>Planctomycetota</taxon>
        <taxon>Planctomycetia</taxon>
        <taxon>Gemmatales</taxon>
        <taxon>Gemmataceae</taxon>
    </lineage>
</organism>
<dbReference type="AlphaFoldDB" id="A0A8E6ESX6"/>
<evidence type="ECO:0000256" key="2">
    <source>
        <dbReference type="ARBA" id="ARBA00010350"/>
    </source>
</evidence>
<dbReference type="RefSeq" id="WP_213495578.1">
    <property type="nucleotide sequence ID" value="NZ_CP074694.1"/>
</dbReference>
<dbReference type="EMBL" id="CP074694">
    <property type="protein sequence ID" value="QVL31564.1"/>
    <property type="molecule type" value="Genomic_DNA"/>
</dbReference>
<dbReference type="KEGG" id="tsph:KIH39_22385"/>
<feature type="transmembrane region" description="Helical" evidence="6">
    <location>
        <begin position="60"/>
        <end position="82"/>
    </location>
</feature>
<evidence type="ECO:0000256" key="5">
    <source>
        <dbReference type="ARBA" id="ARBA00023136"/>
    </source>
</evidence>
<sequence length="239" mass="25749">MSQYLEDGYYTDSVAQAPSNVRLAFIRKTYATVAAASVAFVGLEAVFLNSPIRDLFFNALRGGGTFAWIALMVLFMGSGFIARVMAASRNTMTQYLGLALYVALQAVIFMPILTIAEAKTGDHRLALQAGIMTLTIFGGLSAAVFLSKKDFSFLGTGLTVLGFAGLGIIIAAAIGGFGLGIWFSFLMVALVCGYILYDTSNVLHHYGVNQHVGAALELFADVTMLFYYILRILLNSSRD</sequence>
<name>A0A8E6ESX6_9BACT</name>
<feature type="transmembrane region" description="Helical" evidence="6">
    <location>
        <begin position="151"/>
        <end position="172"/>
    </location>
</feature>
<dbReference type="Proteomes" id="UP000676194">
    <property type="component" value="Chromosome"/>
</dbReference>
<comment type="subcellular location">
    <subcellularLocation>
        <location evidence="1">Membrane</location>
        <topology evidence="1">Multi-pass membrane protein</topology>
    </subcellularLocation>
</comment>
<dbReference type="PANTHER" id="PTHR23291:SF50">
    <property type="entry name" value="PROTEIN LIFEGUARD 4"/>
    <property type="match status" value="1"/>
</dbReference>
<evidence type="ECO:0000256" key="4">
    <source>
        <dbReference type="ARBA" id="ARBA00022989"/>
    </source>
</evidence>
<feature type="transmembrane region" description="Helical" evidence="6">
    <location>
        <begin position="179"/>
        <end position="197"/>
    </location>
</feature>
<comment type="similarity">
    <text evidence="2 6">Belongs to the BI1 family.</text>
</comment>
<feature type="transmembrane region" description="Helical" evidence="6">
    <location>
        <begin position="212"/>
        <end position="230"/>
    </location>
</feature>
<evidence type="ECO:0000256" key="1">
    <source>
        <dbReference type="ARBA" id="ARBA00004141"/>
    </source>
</evidence>
<evidence type="ECO:0000313" key="8">
    <source>
        <dbReference type="Proteomes" id="UP000676194"/>
    </source>
</evidence>
<evidence type="ECO:0000256" key="3">
    <source>
        <dbReference type="ARBA" id="ARBA00022692"/>
    </source>
</evidence>
<dbReference type="InterPro" id="IPR006214">
    <property type="entry name" value="Bax_inhibitor_1-related"/>
</dbReference>
<feature type="transmembrane region" description="Helical" evidence="6">
    <location>
        <begin position="125"/>
        <end position="145"/>
    </location>
</feature>
<keyword evidence="4 6" id="KW-1133">Transmembrane helix</keyword>
<feature type="transmembrane region" description="Helical" evidence="6">
    <location>
        <begin position="29"/>
        <end position="48"/>
    </location>
</feature>
<gene>
    <name evidence="7" type="ORF">KIH39_22385</name>
</gene>
<accession>A0A8E6ESX6</accession>
<keyword evidence="8" id="KW-1185">Reference proteome</keyword>
<dbReference type="PANTHER" id="PTHR23291">
    <property type="entry name" value="BAX INHIBITOR-RELATED"/>
    <property type="match status" value="1"/>
</dbReference>
<evidence type="ECO:0000313" key="7">
    <source>
        <dbReference type="EMBL" id="QVL31564.1"/>
    </source>
</evidence>
<reference evidence="7" key="1">
    <citation type="submission" date="2021-05" db="EMBL/GenBank/DDBJ databases">
        <title>Complete genome sequence of the cellulolytic planctomycete Telmatocola sphagniphila SP2T and characterization of the first cellulase from planctomycetes.</title>
        <authorList>
            <person name="Rakitin A.L."/>
            <person name="Beletsky A.V."/>
            <person name="Naumoff D.G."/>
            <person name="Kulichevskaya I.S."/>
            <person name="Mardanov A.V."/>
            <person name="Ravin N.V."/>
            <person name="Dedysh S.N."/>
        </authorList>
    </citation>
    <scope>NUCLEOTIDE SEQUENCE</scope>
    <source>
        <strain evidence="7">SP2T</strain>
    </source>
</reference>
<dbReference type="GO" id="GO:0005886">
    <property type="term" value="C:plasma membrane"/>
    <property type="evidence" value="ECO:0007669"/>
    <property type="project" value="TreeGrafter"/>
</dbReference>
<feature type="transmembrane region" description="Helical" evidence="6">
    <location>
        <begin position="94"/>
        <end position="113"/>
    </location>
</feature>